<evidence type="ECO:0000256" key="1">
    <source>
        <dbReference type="ARBA" id="ARBA00022801"/>
    </source>
</evidence>
<dbReference type="AlphaFoldDB" id="A0AA97D8T8"/>
<protein>
    <submittedName>
        <fullName evidence="4">Sortase</fullName>
    </submittedName>
</protein>
<dbReference type="InterPro" id="IPR005754">
    <property type="entry name" value="Sortase"/>
</dbReference>
<feature type="transmembrane region" description="Helical" evidence="3">
    <location>
        <begin position="7"/>
        <end position="27"/>
    </location>
</feature>
<keyword evidence="3" id="KW-1133">Transmembrane helix</keyword>
<feature type="active site" description="Acyl-thioester intermediate" evidence="2">
    <location>
        <position position="193"/>
    </location>
</feature>
<dbReference type="GO" id="GO:0016787">
    <property type="term" value="F:hydrolase activity"/>
    <property type="evidence" value="ECO:0007669"/>
    <property type="project" value="UniProtKB-KW"/>
</dbReference>
<sequence length="209" mass="22519">MNKHRKHGFVFLAVGFVIFLTGVVLWGKNLQTAQAAGERADRLLSQVEQTIATQPASASSAAPALQSQSVKAKSASAVPAFTLPERAGSIGILRIPSLELTLPVQAQYSAAALQTSPSRYTGEHGEISRFVICGHSYRRHFGTLQLLQTGAAVSFTNMDGTVFSYHVSEVTEIAPDDISALQSGDWDLSLFTCSPTGKKRILVRCQLDR</sequence>
<keyword evidence="3" id="KW-0472">Membrane</keyword>
<proteinExistence type="predicted"/>
<keyword evidence="3" id="KW-0812">Transmembrane</keyword>
<gene>
    <name evidence="4" type="ORF">PXC00_11670</name>
</gene>
<dbReference type="Pfam" id="PF04203">
    <property type="entry name" value="Sortase"/>
    <property type="match status" value="1"/>
</dbReference>
<dbReference type="KEGG" id="carl:PXC00_11670"/>
<organism evidence="4 5">
    <name type="scientific">Caproicibacterium argilliputei</name>
    <dbReference type="NCBI Taxonomy" id="3030016"/>
    <lineage>
        <taxon>Bacteria</taxon>
        <taxon>Bacillati</taxon>
        <taxon>Bacillota</taxon>
        <taxon>Clostridia</taxon>
        <taxon>Eubacteriales</taxon>
        <taxon>Oscillospiraceae</taxon>
        <taxon>Caproicibacterium</taxon>
    </lineage>
</organism>
<dbReference type="EMBL" id="CP135996">
    <property type="protein sequence ID" value="WOC31839.1"/>
    <property type="molecule type" value="Genomic_DNA"/>
</dbReference>
<dbReference type="SUPFAM" id="SSF63817">
    <property type="entry name" value="Sortase"/>
    <property type="match status" value="1"/>
</dbReference>
<reference evidence="4" key="2">
    <citation type="submission" date="2024-06" db="EMBL/GenBank/DDBJ databases">
        <title>Caproicibacterium argilliputei sp. nov, a novel caproic acid producing anaerobic bacterium isolated from pit mud.</title>
        <authorList>
            <person name="Xia S."/>
        </authorList>
    </citation>
    <scope>NUCLEOTIDE SEQUENCE</scope>
    <source>
        <strain evidence="4">ZCY20-5</strain>
    </source>
</reference>
<evidence type="ECO:0000313" key="5">
    <source>
        <dbReference type="Proteomes" id="UP001300604"/>
    </source>
</evidence>
<accession>A0AA97D8T8</accession>
<evidence type="ECO:0000256" key="3">
    <source>
        <dbReference type="SAM" id="Phobius"/>
    </source>
</evidence>
<evidence type="ECO:0000313" key="4">
    <source>
        <dbReference type="EMBL" id="WOC31839.1"/>
    </source>
</evidence>
<feature type="active site" description="Proton donor/acceptor" evidence="2">
    <location>
        <position position="135"/>
    </location>
</feature>
<dbReference type="Proteomes" id="UP001300604">
    <property type="component" value="Chromosome"/>
</dbReference>
<reference evidence="4" key="1">
    <citation type="submission" date="2023-09" db="EMBL/GenBank/DDBJ databases">
        <authorList>
            <person name="Zeng C."/>
        </authorList>
    </citation>
    <scope>NUCLEOTIDE SEQUENCE</scope>
    <source>
        <strain evidence="4">ZCY20-5</strain>
    </source>
</reference>
<dbReference type="NCBIfam" id="TIGR01076">
    <property type="entry name" value="sortase_fam"/>
    <property type="match status" value="1"/>
</dbReference>
<evidence type="ECO:0000256" key="2">
    <source>
        <dbReference type="PIRSR" id="PIRSR605754-1"/>
    </source>
</evidence>
<keyword evidence="1" id="KW-0378">Hydrolase</keyword>
<name>A0AA97D8T8_9FIRM</name>
<dbReference type="Gene3D" id="2.40.260.10">
    <property type="entry name" value="Sortase"/>
    <property type="match status" value="1"/>
</dbReference>
<dbReference type="RefSeq" id="WP_275846722.1">
    <property type="nucleotide sequence ID" value="NZ_CP135996.1"/>
</dbReference>
<dbReference type="InterPro" id="IPR023365">
    <property type="entry name" value="Sortase_dom-sf"/>
</dbReference>
<dbReference type="CDD" id="cd00004">
    <property type="entry name" value="Sortase"/>
    <property type="match status" value="1"/>
</dbReference>
<keyword evidence="5" id="KW-1185">Reference proteome</keyword>